<dbReference type="WBParaSite" id="maker-unitig_28011-snap-gene-0.2-mRNA-1">
    <property type="protein sequence ID" value="maker-unitig_28011-snap-gene-0.2-mRNA-1"/>
    <property type="gene ID" value="maker-unitig_28011-snap-gene-0.2"/>
</dbReference>
<evidence type="ECO:0000313" key="1">
    <source>
        <dbReference type="Proteomes" id="UP000095280"/>
    </source>
</evidence>
<dbReference type="Proteomes" id="UP000095280">
    <property type="component" value="Unplaced"/>
</dbReference>
<keyword evidence="1" id="KW-1185">Reference proteome</keyword>
<organism evidence="1 2">
    <name type="scientific">Macrostomum lignano</name>
    <dbReference type="NCBI Taxonomy" id="282301"/>
    <lineage>
        <taxon>Eukaryota</taxon>
        <taxon>Metazoa</taxon>
        <taxon>Spiralia</taxon>
        <taxon>Lophotrochozoa</taxon>
        <taxon>Platyhelminthes</taxon>
        <taxon>Rhabditophora</taxon>
        <taxon>Macrostomorpha</taxon>
        <taxon>Macrostomida</taxon>
        <taxon>Macrostomidae</taxon>
        <taxon>Macrostomum</taxon>
    </lineage>
</organism>
<dbReference type="AlphaFoldDB" id="A0A1I8FBC1"/>
<proteinExistence type="predicted"/>
<protein>
    <submittedName>
        <fullName evidence="2">DUF4206 domain-containing protein</fullName>
    </submittedName>
</protein>
<reference evidence="2" key="1">
    <citation type="submission" date="2016-11" db="UniProtKB">
        <authorList>
            <consortium name="WormBaseParasite"/>
        </authorList>
    </citation>
    <scope>IDENTIFICATION</scope>
</reference>
<sequence>SDFNCLSQVHQFSILAPFLRIIFVELTVYQDAWTSSAAVDYSLVFMDQGRTIDCHIAEVGVIRRRCRSCLDYSTGQPHLCVGCREDFIGLSSNDARQSDGWHVLKASHRSSPLSRRASFLVSIDRTPVLGFLASFRRRKT</sequence>
<name>A0A1I8FBC1_9PLAT</name>
<evidence type="ECO:0000313" key="2">
    <source>
        <dbReference type="WBParaSite" id="maker-unitig_28011-snap-gene-0.2-mRNA-1"/>
    </source>
</evidence>
<accession>A0A1I8FBC1</accession>